<dbReference type="KEGG" id="tbd:Tbd_1442"/>
<proteinExistence type="predicted"/>
<dbReference type="Proteomes" id="UP000008291">
    <property type="component" value="Chromosome"/>
</dbReference>
<keyword evidence="2" id="KW-0472">Membrane</keyword>
<evidence type="ECO:0000313" key="4">
    <source>
        <dbReference type="Proteomes" id="UP000008291"/>
    </source>
</evidence>
<accession>Q3SIY0</accession>
<dbReference type="eggNOG" id="COG2165">
    <property type="taxonomic scope" value="Bacteria"/>
</dbReference>
<evidence type="ECO:0008006" key="5">
    <source>
        <dbReference type="Google" id="ProtNLM"/>
    </source>
</evidence>
<keyword evidence="2" id="KW-0812">Transmembrane</keyword>
<feature type="compositionally biased region" description="Low complexity" evidence="1">
    <location>
        <begin position="158"/>
        <end position="175"/>
    </location>
</feature>
<dbReference type="HOGENOM" id="CLU_088953_0_1_4"/>
<reference evidence="3 4" key="1">
    <citation type="journal article" date="2006" name="J. Bacteriol.">
        <title>The genome sequence of the obligately chemolithoautotrophic, facultatively anaerobic bacterium Thiobacillus denitrificans.</title>
        <authorList>
            <person name="Beller H.R."/>
            <person name="Chain P.S."/>
            <person name="Letain T.E."/>
            <person name="Chakicherla A."/>
            <person name="Larimer F.W."/>
            <person name="Richardson P.M."/>
            <person name="Coleman M.A."/>
            <person name="Wood A.P."/>
            <person name="Kelly D.P."/>
        </authorList>
    </citation>
    <scope>NUCLEOTIDE SEQUENCE [LARGE SCALE GENOMIC DNA]</scope>
    <source>
        <strain evidence="3 4">ATCC 25259</strain>
    </source>
</reference>
<dbReference type="RefSeq" id="WP_011311954.1">
    <property type="nucleotide sequence ID" value="NC_007404.1"/>
</dbReference>
<dbReference type="EMBL" id="CP000116">
    <property type="protein sequence ID" value="AAZ97395.1"/>
    <property type="molecule type" value="Genomic_DNA"/>
</dbReference>
<protein>
    <recommendedName>
        <fullName evidence="5">Type II secretory pathway, pseudopilin PulG</fullName>
    </recommendedName>
</protein>
<dbReference type="STRING" id="292415.Tbd_1442"/>
<feature type="region of interest" description="Disordered" evidence="1">
    <location>
        <begin position="158"/>
        <end position="189"/>
    </location>
</feature>
<evidence type="ECO:0000313" key="3">
    <source>
        <dbReference type="EMBL" id="AAZ97395.1"/>
    </source>
</evidence>
<evidence type="ECO:0000256" key="2">
    <source>
        <dbReference type="SAM" id="Phobius"/>
    </source>
</evidence>
<dbReference type="AlphaFoldDB" id="Q3SIY0"/>
<organism evidence="3 4">
    <name type="scientific">Thiobacillus denitrificans (strain ATCC 25259 / T1)</name>
    <dbReference type="NCBI Taxonomy" id="292415"/>
    <lineage>
        <taxon>Bacteria</taxon>
        <taxon>Pseudomonadati</taxon>
        <taxon>Pseudomonadota</taxon>
        <taxon>Betaproteobacteria</taxon>
        <taxon>Nitrosomonadales</taxon>
        <taxon>Thiobacillaceae</taxon>
        <taxon>Thiobacillus</taxon>
    </lineage>
</organism>
<keyword evidence="4" id="KW-1185">Reference proteome</keyword>
<sequence>MPTGERGQRGFTYLYVLLMIALVSLGLAAAGTVWRTEARRANEAELLFVGAQYRQAIESYYTLDPGLPRLPQSVADLLEDRRRPEPVRHLRRAYRDPITGREMQSIVAEGEGIVGMMSAAPGRPLKQAGFPPEEQDFSDAESYAEWRFVFVPPTAPRADGAFPDAAGAPGPALDGSGRMDAPIEPGYPR</sequence>
<keyword evidence="2" id="KW-1133">Transmembrane helix</keyword>
<name>Q3SIY0_THIDA</name>
<feature type="transmembrane region" description="Helical" evidence="2">
    <location>
        <begin position="12"/>
        <end position="34"/>
    </location>
</feature>
<gene>
    <name evidence="3" type="ordered locus">Tbd_1442</name>
</gene>
<evidence type="ECO:0000256" key="1">
    <source>
        <dbReference type="SAM" id="MobiDB-lite"/>
    </source>
</evidence>